<evidence type="ECO:0000256" key="1">
    <source>
        <dbReference type="ARBA" id="ARBA00022723"/>
    </source>
</evidence>
<organism evidence="7">
    <name type="scientific">Timema genevievae</name>
    <name type="common">Walking stick</name>
    <dbReference type="NCBI Taxonomy" id="629358"/>
    <lineage>
        <taxon>Eukaryota</taxon>
        <taxon>Metazoa</taxon>
        <taxon>Ecdysozoa</taxon>
        <taxon>Arthropoda</taxon>
        <taxon>Hexapoda</taxon>
        <taxon>Insecta</taxon>
        <taxon>Pterygota</taxon>
        <taxon>Neoptera</taxon>
        <taxon>Polyneoptera</taxon>
        <taxon>Phasmatodea</taxon>
        <taxon>Timematodea</taxon>
        <taxon>Timematoidea</taxon>
        <taxon>Timematidae</taxon>
        <taxon>Timema</taxon>
    </lineage>
</organism>
<dbReference type="InterPro" id="IPR049548">
    <property type="entry name" value="Sina-like_RING"/>
</dbReference>
<dbReference type="GO" id="GO:0043161">
    <property type="term" value="P:proteasome-mediated ubiquitin-dependent protein catabolic process"/>
    <property type="evidence" value="ECO:0007669"/>
    <property type="project" value="TreeGrafter"/>
</dbReference>
<dbReference type="PANTHER" id="PTHR45877:SF2">
    <property type="entry name" value="E3 UBIQUITIN-PROTEIN LIGASE SINA-RELATED"/>
    <property type="match status" value="1"/>
</dbReference>
<accession>A0A7R9PNU0</accession>
<feature type="compositionally biased region" description="Pro residues" evidence="5">
    <location>
        <begin position="79"/>
        <end position="95"/>
    </location>
</feature>
<dbReference type="EMBL" id="OE842032">
    <property type="protein sequence ID" value="CAD7598360.1"/>
    <property type="molecule type" value="Genomic_DNA"/>
</dbReference>
<dbReference type="GO" id="GO:0061630">
    <property type="term" value="F:ubiquitin protein ligase activity"/>
    <property type="evidence" value="ECO:0007669"/>
    <property type="project" value="TreeGrafter"/>
</dbReference>
<sequence length="280" mass="32215">MNAQMARRSRLSNVEALLECVVCFEIMARPIYHCEIGHTVCGSCKARFDKCPTCRVSFKGARNFLAEKLRDILDGDYPETPPPPPPPPPPTPPPRMSQRMMRPPLQLPLRRSPRLVNMFGCLAGKTGVTPRVRCHWRGPLNQLEDHVRRTHVRCLRNIGVADYFRPRKIDPDCVQESVTLLKSPRLLFWECFNFNPRSSEISHLVRKIGGQEEGGEYRVLIKYKSEDENYNIQAILNTPPVSEPIETARKHFEVLFLDRRNVKKLLANSLTFKYKLILIG</sequence>
<evidence type="ECO:0000259" key="6">
    <source>
        <dbReference type="PROSITE" id="PS50089"/>
    </source>
</evidence>
<feature type="region of interest" description="Disordered" evidence="5">
    <location>
        <begin position="74"/>
        <end position="100"/>
    </location>
</feature>
<evidence type="ECO:0000256" key="5">
    <source>
        <dbReference type="SAM" id="MobiDB-lite"/>
    </source>
</evidence>
<dbReference type="GO" id="GO:0005737">
    <property type="term" value="C:cytoplasm"/>
    <property type="evidence" value="ECO:0007669"/>
    <property type="project" value="TreeGrafter"/>
</dbReference>
<dbReference type="AlphaFoldDB" id="A0A7R9PNU0"/>
<dbReference type="Gene3D" id="3.30.40.10">
    <property type="entry name" value="Zinc/RING finger domain, C3HC4 (zinc finger)"/>
    <property type="match status" value="1"/>
</dbReference>
<feature type="domain" description="RING-type" evidence="6">
    <location>
        <begin position="20"/>
        <end position="55"/>
    </location>
</feature>
<dbReference type="InterPro" id="IPR013083">
    <property type="entry name" value="Znf_RING/FYVE/PHD"/>
</dbReference>
<evidence type="ECO:0000313" key="7">
    <source>
        <dbReference type="EMBL" id="CAD7598360.1"/>
    </source>
</evidence>
<dbReference type="Pfam" id="PF21362">
    <property type="entry name" value="Sina_RING"/>
    <property type="match status" value="1"/>
</dbReference>
<dbReference type="SUPFAM" id="SSF57850">
    <property type="entry name" value="RING/U-box"/>
    <property type="match status" value="1"/>
</dbReference>
<dbReference type="GO" id="GO:0031624">
    <property type="term" value="F:ubiquitin conjugating enzyme binding"/>
    <property type="evidence" value="ECO:0007669"/>
    <property type="project" value="TreeGrafter"/>
</dbReference>
<evidence type="ECO:0000256" key="2">
    <source>
        <dbReference type="ARBA" id="ARBA00022771"/>
    </source>
</evidence>
<dbReference type="InterPro" id="IPR001841">
    <property type="entry name" value="Znf_RING"/>
</dbReference>
<protein>
    <recommendedName>
        <fullName evidence="6">RING-type domain-containing protein</fullName>
    </recommendedName>
</protein>
<dbReference type="CDD" id="cd16571">
    <property type="entry name" value="RING-HC_SIAHs"/>
    <property type="match status" value="1"/>
</dbReference>
<dbReference type="PANTHER" id="PTHR45877">
    <property type="entry name" value="E3 UBIQUITIN-PROTEIN LIGASE SIAH2"/>
    <property type="match status" value="1"/>
</dbReference>
<proteinExistence type="predicted"/>
<dbReference type="GO" id="GO:0008270">
    <property type="term" value="F:zinc ion binding"/>
    <property type="evidence" value="ECO:0007669"/>
    <property type="project" value="UniProtKB-KW"/>
</dbReference>
<reference evidence="7" key="1">
    <citation type="submission" date="2020-11" db="EMBL/GenBank/DDBJ databases">
        <authorList>
            <person name="Tran Van P."/>
        </authorList>
    </citation>
    <scope>NUCLEOTIDE SEQUENCE</scope>
</reference>
<keyword evidence="1" id="KW-0479">Metal-binding</keyword>
<dbReference type="InterPro" id="IPR004162">
    <property type="entry name" value="SINA-like_animal"/>
</dbReference>
<name>A0A7R9PNU0_TIMGE</name>
<evidence type="ECO:0000256" key="3">
    <source>
        <dbReference type="ARBA" id="ARBA00022833"/>
    </source>
</evidence>
<keyword evidence="2 4" id="KW-0863">Zinc-finger</keyword>
<keyword evidence="3" id="KW-0862">Zinc</keyword>
<dbReference type="PROSITE" id="PS50089">
    <property type="entry name" value="ZF_RING_2"/>
    <property type="match status" value="1"/>
</dbReference>
<evidence type="ECO:0000256" key="4">
    <source>
        <dbReference type="PROSITE-ProRule" id="PRU00175"/>
    </source>
</evidence>
<gene>
    <name evidence="7" type="ORF">TGEB3V08_LOCUS7044</name>
</gene>